<feature type="transmembrane region" description="Helical" evidence="1">
    <location>
        <begin position="95"/>
        <end position="116"/>
    </location>
</feature>
<proteinExistence type="predicted"/>
<keyword evidence="1" id="KW-0812">Transmembrane</keyword>
<keyword evidence="1" id="KW-0472">Membrane</keyword>
<comment type="caution">
    <text evidence="2">The sequence shown here is derived from an EMBL/GenBank/DDBJ whole genome shotgun (WGS) entry which is preliminary data.</text>
</comment>
<evidence type="ECO:0000313" key="2">
    <source>
        <dbReference type="EMBL" id="MFD1068017.1"/>
    </source>
</evidence>
<name>A0ABW3NJN4_9BACI</name>
<dbReference type="PROSITE" id="PS51257">
    <property type="entry name" value="PROKAR_LIPOPROTEIN"/>
    <property type="match status" value="1"/>
</dbReference>
<reference evidence="3" key="1">
    <citation type="journal article" date="2019" name="Int. J. Syst. Evol. Microbiol.">
        <title>The Global Catalogue of Microorganisms (GCM) 10K type strain sequencing project: providing services to taxonomists for standard genome sequencing and annotation.</title>
        <authorList>
            <consortium name="The Broad Institute Genomics Platform"/>
            <consortium name="The Broad Institute Genome Sequencing Center for Infectious Disease"/>
            <person name="Wu L."/>
            <person name="Ma J."/>
        </authorList>
    </citation>
    <scope>NUCLEOTIDE SEQUENCE [LARGE SCALE GENOMIC DNA]</scope>
    <source>
        <strain evidence="3">CCUG 56608</strain>
    </source>
</reference>
<sequence>MSKKILMIILTLLSAIACILLTARHTTGPNTVSYDDPTGLLISIGMVVVLFLPPFLLSFLHHSVAKMISAIYQALIAIAFFGAMLATFFASVGGLAVFTAIIGTVLSIISIFVTLLTGNNKNTYRF</sequence>
<dbReference type="RefSeq" id="WP_379594192.1">
    <property type="nucleotide sequence ID" value="NZ_JBHTKK010000034.1"/>
</dbReference>
<dbReference type="Proteomes" id="UP001597041">
    <property type="component" value="Unassembled WGS sequence"/>
</dbReference>
<gene>
    <name evidence="2" type="ORF">ACFQ19_18630</name>
</gene>
<keyword evidence="1" id="KW-1133">Transmembrane helix</keyword>
<feature type="transmembrane region" description="Helical" evidence="1">
    <location>
        <begin position="71"/>
        <end position="89"/>
    </location>
</feature>
<feature type="transmembrane region" description="Helical" evidence="1">
    <location>
        <begin position="39"/>
        <end position="59"/>
    </location>
</feature>
<protein>
    <submittedName>
        <fullName evidence="2">Uncharacterized protein</fullName>
    </submittedName>
</protein>
<dbReference type="EMBL" id="JBHTKK010000034">
    <property type="protein sequence ID" value="MFD1068017.1"/>
    <property type="molecule type" value="Genomic_DNA"/>
</dbReference>
<organism evidence="2 3">
    <name type="scientific">Oceanobacillus locisalsi</name>
    <dbReference type="NCBI Taxonomy" id="546107"/>
    <lineage>
        <taxon>Bacteria</taxon>
        <taxon>Bacillati</taxon>
        <taxon>Bacillota</taxon>
        <taxon>Bacilli</taxon>
        <taxon>Bacillales</taxon>
        <taxon>Bacillaceae</taxon>
        <taxon>Oceanobacillus</taxon>
    </lineage>
</organism>
<evidence type="ECO:0000256" key="1">
    <source>
        <dbReference type="SAM" id="Phobius"/>
    </source>
</evidence>
<accession>A0ABW3NJN4</accession>
<evidence type="ECO:0000313" key="3">
    <source>
        <dbReference type="Proteomes" id="UP001597041"/>
    </source>
</evidence>
<keyword evidence="3" id="KW-1185">Reference proteome</keyword>